<feature type="region of interest" description="Disordered" evidence="6">
    <location>
        <begin position="351"/>
        <end position="380"/>
    </location>
</feature>
<keyword evidence="2 7" id="KW-0812">Transmembrane</keyword>
<comment type="caution">
    <text evidence="9">The sequence shown here is derived from an EMBL/GenBank/DDBJ whole genome shotgun (WGS) entry which is preliminary data.</text>
</comment>
<evidence type="ECO:0000256" key="3">
    <source>
        <dbReference type="ARBA" id="ARBA00022989"/>
    </source>
</evidence>
<keyword evidence="4 7" id="KW-0472">Membrane</keyword>
<evidence type="ECO:0000256" key="7">
    <source>
        <dbReference type="SAM" id="Phobius"/>
    </source>
</evidence>
<accession>A0AAN6S933</accession>
<evidence type="ECO:0000256" key="6">
    <source>
        <dbReference type="SAM" id="MobiDB-lite"/>
    </source>
</evidence>
<gene>
    <name evidence="9" type="ORF">QBC46DRAFT_337272</name>
</gene>
<feature type="transmembrane region" description="Helical" evidence="7">
    <location>
        <begin position="182"/>
        <end position="207"/>
    </location>
</feature>
<dbReference type="AlphaFoldDB" id="A0AAN6S933"/>
<proteinExistence type="inferred from homology"/>
<sequence length="442" mass="49391">MHIDLNAVSTWPPPNYVNPTTHGPADVVVESTLLGLVTILLSIRFYTRLRISHSFGRDDVLIFLAYVPAVAFVALEIVAHYRLDWDRHIWDLPPELASLSLQAGLTVQILFAIAAAFTKLSVLALVYRITAAAATRTRYLVAAVALIVALDTLVFIFVSIFQCSPVSDMWTLSLTPQRCIDQGLHLFVAGIINTTQDLIIVLLPIRTIIGLKLPAKQRIIVFSLFAGGILVSVAGAIRTYFTWLAVYDLQKDTTWYSYDVMVASAVELFVGIICASVPATKPFFSRYIPRLVHSSPRSIRRNIGSPQPIIDKLDMPSNKEMTAFTATSASIYIINDTERPFPYMGMGLPERDGDHEDDYESKPNLNKPLPRFPAPTVPTSRFNMKVDRSFDWSETETVATEVLDSPRVHEPPTPAQTCPRRVIGERRWPSLQPQGKVRQTWA</sequence>
<evidence type="ECO:0000313" key="9">
    <source>
        <dbReference type="EMBL" id="KAK3944583.1"/>
    </source>
</evidence>
<feature type="transmembrane region" description="Helical" evidence="7">
    <location>
        <begin position="27"/>
        <end position="47"/>
    </location>
</feature>
<protein>
    <recommendedName>
        <fullName evidence="8">Rhodopsin domain-containing protein</fullName>
    </recommendedName>
</protein>
<feature type="transmembrane region" description="Helical" evidence="7">
    <location>
        <begin position="59"/>
        <end position="81"/>
    </location>
</feature>
<feature type="transmembrane region" description="Helical" evidence="7">
    <location>
        <begin position="139"/>
        <end position="162"/>
    </location>
</feature>
<evidence type="ECO:0000256" key="1">
    <source>
        <dbReference type="ARBA" id="ARBA00004141"/>
    </source>
</evidence>
<keyword evidence="3 7" id="KW-1133">Transmembrane helix</keyword>
<evidence type="ECO:0000256" key="5">
    <source>
        <dbReference type="ARBA" id="ARBA00038359"/>
    </source>
</evidence>
<dbReference type="InterPro" id="IPR052337">
    <property type="entry name" value="SAT4-like"/>
</dbReference>
<dbReference type="PANTHER" id="PTHR33048:SF129">
    <property type="entry name" value="INTEGRAL MEMBRANE PROTEIN-RELATED"/>
    <property type="match status" value="1"/>
</dbReference>
<dbReference type="GO" id="GO:0016020">
    <property type="term" value="C:membrane"/>
    <property type="evidence" value="ECO:0007669"/>
    <property type="project" value="UniProtKB-SubCell"/>
</dbReference>
<comment type="subcellular location">
    <subcellularLocation>
        <location evidence="1">Membrane</location>
        <topology evidence="1">Multi-pass membrane protein</topology>
    </subcellularLocation>
</comment>
<evidence type="ECO:0000259" key="8">
    <source>
        <dbReference type="Pfam" id="PF20684"/>
    </source>
</evidence>
<dbReference type="EMBL" id="MU853758">
    <property type="protein sequence ID" value="KAK3944583.1"/>
    <property type="molecule type" value="Genomic_DNA"/>
</dbReference>
<name>A0AAN6S933_9PEZI</name>
<feature type="transmembrane region" description="Helical" evidence="7">
    <location>
        <begin position="261"/>
        <end position="280"/>
    </location>
</feature>
<reference evidence="10" key="1">
    <citation type="journal article" date="2023" name="Mol. Phylogenet. Evol.">
        <title>Genome-scale phylogeny and comparative genomics of the fungal order Sordariales.</title>
        <authorList>
            <person name="Hensen N."/>
            <person name="Bonometti L."/>
            <person name="Westerberg I."/>
            <person name="Brannstrom I.O."/>
            <person name="Guillou S."/>
            <person name="Cros-Aarteil S."/>
            <person name="Calhoun S."/>
            <person name="Haridas S."/>
            <person name="Kuo A."/>
            <person name="Mondo S."/>
            <person name="Pangilinan J."/>
            <person name="Riley R."/>
            <person name="LaButti K."/>
            <person name="Andreopoulos B."/>
            <person name="Lipzen A."/>
            <person name="Chen C."/>
            <person name="Yan M."/>
            <person name="Daum C."/>
            <person name="Ng V."/>
            <person name="Clum A."/>
            <person name="Steindorff A."/>
            <person name="Ohm R.A."/>
            <person name="Martin F."/>
            <person name="Silar P."/>
            <person name="Natvig D.O."/>
            <person name="Lalanne C."/>
            <person name="Gautier V."/>
            <person name="Ament-Velasquez S.L."/>
            <person name="Kruys A."/>
            <person name="Hutchinson M.I."/>
            <person name="Powell A.J."/>
            <person name="Barry K."/>
            <person name="Miller A.N."/>
            <person name="Grigoriev I.V."/>
            <person name="Debuchy R."/>
            <person name="Gladieux P."/>
            <person name="Hiltunen Thoren M."/>
            <person name="Johannesson H."/>
        </authorList>
    </citation>
    <scope>NUCLEOTIDE SEQUENCE [LARGE SCALE GENOMIC DNA]</scope>
    <source>
        <strain evidence="10">CBS 340.73</strain>
    </source>
</reference>
<keyword evidence="10" id="KW-1185">Reference proteome</keyword>
<comment type="similarity">
    <text evidence="5">Belongs to the SAT4 family.</text>
</comment>
<feature type="domain" description="Rhodopsin" evidence="8">
    <location>
        <begin position="43"/>
        <end position="286"/>
    </location>
</feature>
<dbReference type="PANTHER" id="PTHR33048">
    <property type="entry name" value="PTH11-LIKE INTEGRAL MEMBRANE PROTEIN (AFU_ORTHOLOGUE AFUA_5G11245)"/>
    <property type="match status" value="1"/>
</dbReference>
<organism evidence="9 10">
    <name type="scientific">Diplogelasinospora grovesii</name>
    <dbReference type="NCBI Taxonomy" id="303347"/>
    <lineage>
        <taxon>Eukaryota</taxon>
        <taxon>Fungi</taxon>
        <taxon>Dikarya</taxon>
        <taxon>Ascomycota</taxon>
        <taxon>Pezizomycotina</taxon>
        <taxon>Sordariomycetes</taxon>
        <taxon>Sordariomycetidae</taxon>
        <taxon>Sordariales</taxon>
        <taxon>Diplogelasinosporaceae</taxon>
        <taxon>Diplogelasinospora</taxon>
    </lineage>
</organism>
<evidence type="ECO:0000256" key="2">
    <source>
        <dbReference type="ARBA" id="ARBA00022692"/>
    </source>
</evidence>
<feature type="transmembrane region" description="Helical" evidence="7">
    <location>
        <begin position="101"/>
        <end position="127"/>
    </location>
</feature>
<evidence type="ECO:0000256" key="4">
    <source>
        <dbReference type="ARBA" id="ARBA00023136"/>
    </source>
</evidence>
<dbReference type="Pfam" id="PF20684">
    <property type="entry name" value="Fung_rhodopsin"/>
    <property type="match status" value="1"/>
</dbReference>
<dbReference type="InterPro" id="IPR049326">
    <property type="entry name" value="Rhodopsin_dom_fungi"/>
</dbReference>
<evidence type="ECO:0000313" key="10">
    <source>
        <dbReference type="Proteomes" id="UP001303473"/>
    </source>
</evidence>
<feature type="transmembrane region" description="Helical" evidence="7">
    <location>
        <begin position="219"/>
        <end position="241"/>
    </location>
</feature>
<dbReference type="Proteomes" id="UP001303473">
    <property type="component" value="Unassembled WGS sequence"/>
</dbReference>